<protein>
    <submittedName>
        <fullName evidence="1">Uncharacterized protein</fullName>
    </submittedName>
</protein>
<gene>
    <name evidence="1" type="ORF">I7I52_00731</name>
</gene>
<organism evidence="1 2">
    <name type="scientific">Ajellomyces capsulatus</name>
    <name type="common">Darling's disease fungus</name>
    <name type="synonym">Histoplasma capsulatum</name>
    <dbReference type="NCBI Taxonomy" id="5037"/>
    <lineage>
        <taxon>Eukaryota</taxon>
        <taxon>Fungi</taxon>
        <taxon>Dikarya</taxon>
        <taxon>Ascomycota</taxon>
        <taxon>Pezizomycotina</taxon>
        <taxon>Eurotiomycetes</taxon>
        <taxon>Eurotiomycetidae</taxon>
        <taxon>Onygenales</taxon>
        <taxon>Ajellomycetaceae</taxon>
        <taxon>Histoplasma</taxon>
    </lineage>
</organism>
<name>A0A8H7Z800_AJECA</name>
<evidence type="ECO:0000313" key="2">
    <source>
        <dbReference type="Proteomes" id="UP000670092"/>
    </source>
</evidence>
<dbReference type="EMBL" id="JAEVHI010000001">
    <property type="protein sequence ID" value="KAG5302925.1"/>
    <property type="molecule type" value="Genomic_DNA"/>
</dbReference>
<sequence>MSPVSATFRISTRHSAMCPKGWTSGDPRVRALHRVPFEQALSAWRFRLRFLPPDKRRGGSSKRCE</sequence>
<comment type="caution">
    <text evidence="1">The sequence shown here is derived from an EMBL/GenBank/DDBJ whole genome shotgun (WGS) entry which is preliminary data.</text>
</comment>
<reference evidence="1 2" key="1">
    <citation type="submission" date="2021-01" db="EMBL/GenBank/DDBJ databases">
        <title>Chromosome-level genome assembly of a human fungal pathogen reveals clustering of transcriptionally co-regulated genes.</title>
        <authorList>
            <person name="Voorhies M."/>
            <person name="Cohen S."/>
            <person name="Shea T.P."/>
            <person name="Petrus S."/>
            <person name="Munoz J.F."/>
            <person name="Poplawski S."/>
            <person name="Goldman W.E."/>
            <person name="Michael T."/>
            <person name="Cuomo C.A."/>
            <person name="Sil A."/>
            <person name="Beyhan S."/>
        </authorList>
    </citation>
    <scope>NUCLEOTIDE SEQUENCE [LARGE SCALE GENOMIC DNA]</scope>
    <source>
        <strain evidence="1 2">G184AR</strain>
    </source>
</reference>
<proteinExistence type="predicted"/>
<dbReference type="Proteomes" id="UP000670092">
    <property type="component" value="Unassembled WGS sequence"/>
</dbReference>
<accession>A0A8H7Z800</accession>
<dbReference type="AlphaFoldDB" id="A0A8H7Z800"/>
<dbReference type="VEuPathDB" id="FungiDB:I7I52_00731"/>
<evidence type="ECO:0000313" key="1">
    <source>
        <dbReference type="EMBL" id="KAG5302925.1"/>
    </source>
</evidence>